<dbReference type="Proteomes" id="UP000002072">
    <property type="component" value="Chromosome"/>
</dbReference>
<keyword evidence="2" id="KW-1185">Reference proteome</keyword>
<dbReference type="AlphaFoldDB" id="D1AYI2"/>
<organism evidence="1 2">
    <name type="scientific">Streptobacillus moniliformis (strain ATCC 14647 / DSM 12112 / NCTC 10651 / 9901)</name>
    <dbReference type="NCBI Taxonomy" id="519441"/>
    <lineage>
        <taxon>Bacteria</taxon>
        <taxon>Fusobacteriati</taxon>
        <taxon>Fusobacteriota</taxon>
        <taxon>Fusobacteriia</taxon>
        <taxon>Fusobacteriales</taxon>
        <taxon>Leptotrichiaceae</taxon>
        <taxon>Streptobacillus</taxon>
    </lineage>
</organism>
<dbReference type="KEGG" id="smf:Smon_0891"/>
<dbReference type="EMBL" id="CP001779">
    <property type="protein sequence ID" value="ACZ01358.1"/>
    <property type="molecule type" value="Genomic_DNA"/>
</dbReference>
<evidence type="ECO:0000313" key="1">
    <source>
        <dbReference type="EMBL" id="ACZ01358.1"/>
    </source>
</evidence>
<evidence type="ECO:0000313" key="2">
    <source>
        <dbReference type="Proteomes" id="UP000002072"/>
    </source>
</evidence>
<accession>D1AYI2</accession>
<gene>
    <name evidence="1" type="ordered locus">Smon_0891</name>
</gene>
<protein>
    <submittedName>
        <fullName evidence="1">Uncharacterized protein</fullName>
    </submittedName>
</protein>
<proteinExistence type="predicted"/>
<sequence length="36" mass="4311">MSTLLEFMKESVNDKGYVTLTKNKIMENLLYTKWKI</sequence>
<dbReference type="HOGENOM" id="CLU_3358816_0_0_0"/>
<dbReference type="STRING" id="519441.Smon_0891"/>
<name>D1AYI2_STRM9</name>
<reference evidence="1 2" key="1">
    <citation type="journal article" date="2009" name="Stand. Genomic Sci.">
        <title>Complete genome sequence of Streptobacillus moniliformis type strain (9901T).</title>
        <authorList>
            <person name="Nolan M."/>
            <person name="Gronow S."/>
            <person name="Lapidus A."/>
            <person name="Ivanova N."/>
            <person name="Copeland A."/>
            <person name="Lucas S."/>
            <person name="Del Rio T.G."/>
            <person name="Chen F."/>
            <person name="Tice H."/>
            <person name="Pitluck S."/>
            <person name="Cheng J.F."/>
            <person name="Sims D."/>
            <person name="Meincke L."/>
            <person name="Bruce D."/>
            <person name="Goodwin L."/>
            <person name="Brettin T."/>
            <person name="Han C."/>
            <person name="Detter J.C."/>
            <person name="Ovchinikova G."/>
            <person name="Pati A."/>
            <person name="Mavromatis K."/>
            <person name="Mikhailova N."/>
            <person name="Chen A."/>
            <person name="Palaniappan K."/>
            <person name="Land M."/>
            <person name="Hauser L."/>
            <person name="Chang Y.J."/>
            <person name="Jeffries C.D."/>
            <person name="Rohde M."/>
            <person name="Sproer C."/>
            <person name="Goker M."/>
            <person name="Bristow J."/>
            <person name="Eisen J.A."/>
            <person name="Markowitz V."/>
            <person name="Hugenholtz P."/>
            <person name="Kyrpides N.C."/>
            <person name="Klenk H.P."/>
            <person name="Chain P."/>
        </authorList>
    </citation>
    <scope>NUCLEOTIDE SEQUENCE [LARGE SCALE GENOMIC DNA]</scope>
    <source>
        <strain evidence="2">ATCC 14647 / DSM 12112 / NCTC 10651 / 9901</strain>
    </source>
</reference>